<feature type="domain" description="Beta-lactamase class A catalytic" evidence="2">
    <location>
        <begin position="15"/>
        <end position="257"/>
    </location>
</feature>
<dbReference type="OrthoDB" id="33989at2"/>
<dbReference type="InterPro" id="IPR045155">
    <property type="entry name" value="Beta-lactam_cat"/>
</dbReference>
<dbReference type="PANTHER" id="PTHR35333:SF3">
    <property type="entry name" value="BETA-LACTAMASE-TYPE TRANSPEPTIDASE FOLD CONTAINING PROTEIN"/>
    <property type="match status" value="1"/>
</dbReference>
<name>A0A1I3UH62_9PSEU</name>
<accession>A0A1I3UH62</accession>
<dbReference type="InterPro" id="IPR000871">
    <property type="entry name" value="Beta-lactam_class-A"/>
</dbReference>
<dbReference type="GO" id="GO:0008800">
    <property type="term" value="F:beta-lactamase activity"/>
    <property type="evidence" value="ECO:0007669"/>
    <property type="project" value="InterPro"/>
</dbReference>
<dbReference type="Proteomes" id="UP000199025">
    <property type="component" value="Unassembled WGS sequence"/>
</dbReference>
<dbReference type="EMBL" id="FORP01000009">
    <property type="protein sequence ID" value="SFJ82824.1"/>
    <property type="molecule type" value="Genomic_DNA"/>
</dbReference>
<dbReference type="AlphaFoldDB" id="A0A1I3UH62"/>
<dbReference type="GO" id="GO:0046677">
    <property type="term" value="P:response to antibiotic"/>
    <property type="evidence" value="ECO:0007669"/>
    <property type="project" value="InterPro"/>
</dbReference>
<dbReference type="Gene3D" id="3.40.710.10">
    <property type="entry name" value="DD-peptidase/beta-lactamase superfamily"/>
    <property type="match status" value="1"/>
</dbReference>
<dbReference type="Pfam" id="PF13354">
    <property type="entry name" value="Beta-lactamase2"/>
    <property type="match status" value="1"/>
</dbReference>
<protein>
    <submittedName>
        <fullName evidence="3">Beta-lactamase class A</fullName>
    </submittedName>
</protein>
<evidence type="ECO:0000313" key="4">
    <source>
        <dbReference type="Proteomes" id="UP000199025"/>
    </source>
</evidence>
<sequence length="311" mass="32992">MREIFDTAGVQAWAHVRCLDCGAETGLDADEPVVLASVVKVPLVLEFARQVAAGQLDPADRVRATAPTRLGGAAIAGCADDVELSLRDAALFALTLSDNTAADLLFDRVGLDNVRSLVRELGLADTRITGAPRDVVTSMAEDIGARDAADFARRFPALGPEEVFRTRALDPSATNASTPRDLTRLLALIADDRAGPPEACAWVRDLMSRQLNWHRLTAAFPPEVAVWGKTGSLPALRNEIGVVSYPGGPRYAVAVCTRAEVLTGRLPHVDRAIGEAARQAVEDLAHDCPNTTLHGRRGGSPGDASVEIPSP</sequence>
<dbReference type="STRING" id="115433.SAMN05421835_10979"/>
<dbReference type="GO" id="GO:0030655">
    <property type="term" value="P:beta-lactam antibiotic catabolic process"/>
    <property type="evidence" value="ECO:0007669"/>
    <property type="project" value="InterPro"/>
</dbReference>
<organism evidence="3 4">
    <name type="scientific">Amycolatopsis sacchari</name>
    <dbReference type="NCBI Taxonomy" id="115433"/>
    <lineage>
        <taxon>Bacteria</taxon>
        <taxon>Bacillati</taxon>
        <taxon>Actinomycetota</taxon>
        <taxon>Actinomycetes</taxon>
        <taxon>Pseudonocardiales</taxon>
        <taxon>Pseudonocardiaceae</taxon>
        <taxon>Amycolatopsis</taxon>
    </lineage>
</organism>
<evidence type="ECO:0000259" key="2">
    <source>
        <dbReference type="Pfam" id="PF13354"/>
    </source>
</evidence>
<dbReference type="RefSeq" id="WP_091508631.1">
    <property type="nucleotide sequence ID" value="NZ_CBDQZW010000008.1"/>
</dbReference>
<dbReference type="PANTHER" id="PTHR35333">
    <property type="entry name" value="BETA-LACTAMASE"/>
    <property type="match status" value="1"/>
</dbReference>
<reference evidence="3 4" key="1">
    <citation type="submission" date="2016-10" db="EMBL/GenBank/DDBJ databases">
        <authorList>
            <person name="de Groot N.N."/>
        </authorList>
    </citation>
    <scope>NUCLEOTIDE SEQUENCE [LARGE SCALE GENOMIC DNA]</scope>
    <source>
        <strain evidence="3 4">DSM 44468</strain>
    </source>
</reference>
<gene>
    <name evidence="3" type="ORF">SAMN05421835_10979</name>
</gene>
<dbReference type="SUPFAM" id="SSF56601">
    <property type="entry name" value="beta-lactamase/transpeptidase-like"/>
    <property type="match status" value="1"/>
</dbReference>
<evidence type="ECO:0000256" key="1">
    <source>
        <dbReference type="SAM" id="MobiDB-lite"/>
    </source>
</evidence>
<dbReference type="InterPro" id="IPR012338">
    <property type="entry name" value="Beta-lactam/transpept-like"/>
</dbReference>
<proteinExistence type="predicted"/>
<keyword evidence="4" id="KW-1185">Reference proteome</keyword>
<evidence type="ECO:0000313" key="3">
    <source>
        <dbReference type="EMBL" id="SFJ82824.1"/>
    </source>
</evidence>
<feature type="region of interest" description="Disordered" evidence="1">
    <location>
        <begin position="288"/>
        <end position="311"/>
    </location>
</feature>